<dbReference type="InterPro" id="IPR009057">
    <property type="entry name" value="Homeodomain-like_sf"/>
</dbReference>
<evidence type="ECO:0000256" key="2">
    <source>
        <dbReference type="ARBA" id="ARBA00023125"/>
    </source>
</evidence>
<keyword evidence="3" id="KW-0804">Transcription</keyword>
<dbReference type="PRINTS" id="PR00455">
    <property type="entry name" value="HTHTETR"/>
</dbReference>
<dbReference type="Proteomes" id="UP000239007">
    <property type="component" value="Unassembled WGS sequence"/>
</dbReference>
<dbReference type="GO" id="GO:0000976">
    <property type="term" value="F:transcription cis-regulatory region binding"/>
    <property type="evidence" value="ECO:0007669"/>
    <property type="project" value="TreeGrafter"/>
</dbReference>
<evidence type="ECO:0000256" key="4">
    <source>
        <dbReference type="PROSITE-ProRule" id="PRU00335"/>
    </source>
</evidence>
<feature type="domain" description="HTH tetR-type" evidence="5">
    <location>
        <begin position="10"/>
        <end position="70"/>
    </location>
</feature>
<dbReference type="PANTHER" id="PTHR30055:SF224">
    <property type="entry name" value="TRANSCRIPTIONAL REGULATOR TETR FAMILY"/>
    <property type="match status" value="1"/>
</dbReference>
<dbReference type="Pfam" id="PF00440">
    <property type="entry name" value="TetR_N"/>
    <property type="match status" value="1"/>
</dbReference>
<evidence type="ECO:0000256" key="3">
    <source>
        <dbReference type="ARBA" id="ARBA00023163"/>
    </source>
</evidence>
<dbReference type="PANTHER" id="PTHR30055">
    <property type="entry name" value="HTH-TYPE TRANSCRIPTIONAL REGULATOR RUTR"/>
    <property type="match status" value="1"/>
</dbReference>
<reference evidence="6 7" key="1">
    <citation type="submission" date="2016-12" db="EMBL/GenBank/DDBJ databases">
        <title>Diversity of luminous bacteria.</title>
        <authorList>
            <person name="Yoshizawa S."/>
            <person name="Kogure K."/>
        </authorList>
    </citation>
    <scope>NUCLEOTIDE SEQUENCE [LARGE SCALE GENOMIC DNA]</scope>
    <source>
        <strain evidence="6 7">SA4-48</strain>
    </source>
</reference>
<keyword evidence="2 4" id="KW-0238">DNA-binding</keyword>
<evidence type="ECO:0000313" key="7">
    <source>
        <dbReference type="Proteomes" id="UP000239007"/>
    </source>
</evidence>
<dbReference type="InterPro" id="IPR001647">
    <property type="entry name" value="HTH_TetR"/>
</dbReference>
<dbReference type="EMBL" id="MSCH01000003">
    <property type="protein sequence ID" value="PQJ55118.1"/>
    <property type="molecule type" value="Genomic_DNA"/>
</dbReference>
<dbReference type="SUPFAM" id="SSF48498">
    <property type="entry name" value="Tetracyclin repressor-like, C-terminal domain"/>
    <property type="match status" value="1"/>
</dbReference>
<organism evidence="6 7">
    <name type="scientific">Psychrosphaera saromensis</name>
    <dbReference type="NCBI Taxonomy" id="716813"/>
    <lineage>
        <taxon>Bacteria</taxon>
        <taxon>Pseudomonadati</taxon>
        <taxon>Pseudomonadota</taxon>
        <taxon>Gammaproteobacteria</taxon>
        <taxon>Alteromonadales</taxon>
        <taxon>Pseudoalteromonadaceae</taxon>
        <taxon>Psychrosphaera</taxon>
    </lineage>
</organism>
<gene>
    <name evidence="6" type="ORF">BTO11_02140</name>
</gene>
<dbReference type="PROSITE" id="PS50977">
    <property type="entry name" value="HTH_TETR_2"/>
    <property type="match status" value="1"/>
</dbReference>
<name>A0A2S7UZG5_9GAMM</name>
<evidence type="ECO:0000256" key="1">
    <source>
        <dbReference type="ARBA" id="ARBA00023015"/>
    </source>
</evidence>
<dbReference type="PROSITE" id="PS01081">
    <property type="entry name" value="HTH_TETR_1"/>
    <property type="match status" value="1"/>
</dbReference>
<comment type="caution">
    <text evidence="6">The sequence shown here is derived from an EMBL/GenBank/DDBJ whole genome shotgun (WGS) entry which is preliminary data.</text>
</comment>
<evidence type="ECO:0000259" key="5">
    <source>
        <dbReference type="PROSITE" id="PS50977"/>
    </source>
</evidence>
<sequence length="203" mass="23146">MTQVKKTRSELKREAIIAGALAAFQQYGVADSSMDKIAELAQVSKRTVYNHFESKEVLVAEIILAGWEKRTAVHDVVYSAEQDIKSQLTLLLTDEVELMADTEMMELIRIAMAHFLFAPEPLQSKMAKMFEQETLLKRWLKLAMADGKLKPLDIDFAHDQITNLLKAQVFWPQLLRQTAPLSVGEKQHLVEMTVGMFLSYYQV</sequence>
<accession>A0A2S7UZG5</accession>
<dbReference type="Gene3D" id="1.10.10.60">
    <property type="entry name" value="Homeodomain-like"/>
    <property type="match status" value="1"/>
</dbReference>
<keyword evidence="1" id="KW-0805">Transcription regulation</keyword>
<dbReference type="InterPro" id="IPR050109">
    <property type="entry name" value="HTH-type_TetR-like_transc_reg"/>
</dbReference>
<feature type="DNA-binding region" description="H-T-H motif" evidence="4">
    <location>
        <begin position="33"/>
        <end position="52"/>
    </location>
</feature>
<dbReference type="Gene3D" id="1.10.357.10">
    <property type="entry name" value="Tetracycline Repressor, domain 2"/>
    <property type="match status" value="1"/>
</dbReference>
<dbReference type="InterPro" id="IPR036271">
    <property type="entry name" value="Tet_transcr_reg_TetR-rel_C_sf"/>
</dbReference>
<dbReference type="FunFam" id="1.10.10.60:FF:000141">
    <property type="entry name" value="TetR family transcriptional regulator"/>
    <property type="match status" value="1"/>
</dbReference>
<dbReference type="GO" id="GO:0003700">
    <property type="term" value="F:DNA-binding transcription factor activity"/>
    <property type="evidence" value="ECO:0007669"/>
    <property type="project" value="TreeGrafter"/>
</dbReference>
<dbReference type="InterPro" id="IPR039536">
    <property type="entry name" value="TetR_C_Proteobacteria"/>
</dbReference>
<protein>
    <recommendedName>
        <fullName evidence="5">HTH tetR-type domain-containing protein</fullName>
    </recommendedName>
</protein>
<evidence type="ECO:0000313" key="6">
    <source>
        <dbReference type="EMBL" id="PQJ55118.1"/>
    </source>
</evidence>
<dbReference type="AlphaFoldDB" id="A0A2S7UZG5"/>
<dbReference type="InterPro" id="IPR023772">
    <property type="entry name" value="DNA-bd_HTH_TetR-type_CS"/>
</dbReference>
<keyword evidence="7" id="KW-1185">Reference proteome</keyword>
<dbReference type="Pfam" id="PF14246">
    <property type="entry name" value="TetR_C_7"/>
    <property type="match status" value="1"/>
</dbReference>
<dbReference type="SUPFAM" id="SSF46689">
    <property type="entry name" value="Homeodomain-like"/>
    <property type="match status" value="1"/>
</dbReference>
<proteinExistence type="predicted"/>